<reference evidence="15" key="1">
    <citation type="submission" date="2010-04" db="EMBL/GenBank/DDBJ databases">
        <title>The genome sequence of Listeria monocytogenes strain 10403S.</title>
        <authorList>
            <consortium name="The Broad Institute Genome Sequencing Platform"/>
            <consortium name="The Broad Institute Genome Sequencing Center for Infectious Disease."/>
            <person name="Borowsky M."/>
            <person name="Borodovsky M."/>
            <person name="Young S.K."/>
            <person name="Zeng Q."/>
            <person name="Koehrsen M."/>
            <person name="Fitzgerald M."/>
            <person name="Wiedmann M."/>
            <person name="Swaminathan B."/>
            <person name="Lauer P."/>
            <person name="Portnoy D."/>
            <person name="Cossart P."/>
            <person name="Buchrieser C."/>
            <person name="Higgins D."/>
            <person name="Abouelleil A."/>
            <person name="Alvarado L."/>
            <person name="Arachchi H.M."/>
            <person name="Berlin A."/>
            <person name="Borenstein D."/>
            <person name="Brown A."/>
            <person name="Chapman S.B."/>
            <person name="Chen Z."/>
            <person name="Dunbar C.D."/>
            <person name="Engels R."/>
            <person name="Freedman E."/>
            <person name="Gearin G."/>
            <person name="Gellesch M."/>
            <person name="Goldberg J."/>
            <person name="Griggs A."/>
            <person name="Gujja S."/>
            <person name="Heilman E."/>
            <person name="Heiman D."/>
            <person name="Howarth C."/>
            <person name="Jen D."/>
            <person name="Larson L."/>
            <person name="Lui A."/>
            <person name="MacDonald J."/>
            <person name="Mehta T."/>
            <person name="Montmayeur A."/>
            <person name="Neiman D."/>
            <person name="Park D."/>
            <person name="Pearson M."/>
            <person name="Priest M."/>
            <person name="Richards J."/>
            <person name="Roberts A."/>
            <person name="Saif S."/>
            <person name="Shea T."/>
            <person name="Shenoy N."/>
            <person name="Sisk P."/>
            <person name="Stolte C."/>
            <person name="Sykes S."/>
            <person name="Walk T."/>
            <person name="White J."/>
            <person name="Yandava C."/>
            <person name="Haas B."/>
            <person name="Nusbaum C."/>
            <person name="Birren B."/>
        </authorList>
    </citation>
    <scope>NUCLEOTIDE SEQUENCE [LARGE SCALE GENOMIC DNA]</scope>
    <source>
        <strain evidence="15">10403S</strain>
    </source>
</reference>
<dbReference type="Pfam" id="PF00389">
    <property type="entry name" value="2-Hacid_dh"/>
    <property type="match status" value="1"/>
</dbReference>
<dbReference type="InterPro" id="IPR006139">
    <property type="entry name" value="D-isomer_2_OHA_DH_cat_dom"/>
</dbReference>
<sequence length="403" mass="44156">MQEKGEKYVFNIQTFNAIAKEGLKTFDLEKYVIDANQPADGILLRSYNLHDFDFPETVKAVARAGAGVNNIPVENCSEKGIVVFNTPGANANAVKELVLASLFVSARPILEGTEWVKELPAEDDVEQKVEAGKKAFAGTELAGKKLGIIGLGAIGALVANDALSLGMDVVGYDPFVSVDTAWRISKEVERAMTIEEVLATCDYLTVHVPLTDKTRGMFNADTLQLVKDNAVLLNFSRGELVDSASVKEALDDGLLRLYITDFATKELLNHKKVHVFPHLGASTEEAETNCAKMAAKELQSYLETGSIKNSVNFPNVEMPYNGHPRIGICHKNIPNMVGQITTELGKYSLNILDMINRSKNEYAYTLIDIDKETQANLEQLKQDLLAVQGVLRVRVIEPLGVTV</sequence>
<dbReference type="InterPro" id="IPR002912">
    <property type="entry name" value="ACT_dom"/>
</dbReference>
<dbReference type="SUPFAM" id="SSF52283">
    <property type="entry name" value="Formate/glycerate dehydrogenase catalytic domain-like"/>
    <property type="match status" value="1"/>
</dbReference>
<dbReference type="EC" id="1.1.1.399" evidence="4"/>
<proteinExistence type="inferred from homology"/>
<dbReference type="AlphaFoldDB" id="A0A0H3GJY0"/>
<organism evidence="14 15">
    <name type="scientific">Listeria monocytogenes serotype 1/2a (strain 10403S)</name>
    <dbReference type="NCBI Taxonomy" id="393133"/>
    <lineage>
        <taxon>Bacteria</taxon>
        <taxon>Bacillati</taxon>
        <taxon>Bacillota</taxon>
        <taxon>Bacilli</taxon>
        <taxon>Bacillales</taxon>
        <taxon>Listeriaceae</taxon>
        <taxon>Listeria</taxon>
    </lineage>
</organism>
<dbReference type="CDD" id="cd12174">
    <property type="entry name" value="PGDH_like_3"/>
    <property type="match status" value="1"/>
</dbReference>
<dbReference type="HOGENOM" id="CLU_019796_9_0_9"/>
<evidence type="ECO:0000256" key="7">
    <source>
        <dbReference type="ARBA" id="ARBA00023002"/>
    </source>
</evidence>
<dbReference type="InterPro" id="IPR045865">
    <property type="entry name" value="ACT-like_dom_sf"/>
</dbReference>
<evidence type="ECO:0000313" key="15">
    <source>
        <dbReference type="Proteomes" id="UP000001288"/>
    </source>
</evidence>
<dbReference type="PROSITE" id="PS51671">
    <property type="entry name" value="ACT"/>
    <property type="match status" value="1"/>
</dbReference>
<comment type="pathway">
    <text evidence="2">Amino-acid biosynthesis; L-serine biosynthesis; L-serine from 3-phospho-D-glycerate: step 1/3.</text>
</comment>
<evidence type="ECO:0000256" key="12">
    <source>
        <dbReference type="RuleBase" id="RU003719"/>
    </source>
</evidence>
<dbReference type="SUPFAM" id="SSF51735">
    <property type="entry name" value="NAD(P)-binding Rossmann-fold domains"/>
    <property type="match status" value="1"/>
</dbReference>
<comment type="catalytic activity">
    <reaction evidence="10">
        <text>(R)-2-hydroxyglutarate + NAD(+) = 2-oxoglutarate + NADH + H(+)</text>
        <dbReference type="Rhea" id="RHEA:49612"/>
        <dbReference type="ChEBI" id="CHEBI:15378"/>
        <dbReference type="ChEBI" id="CHEBI:15801"/>
        <dbReference type="ChEBI" id="CHEBI:16810"/>
        <dbReference type="ChEBI" id="CHEBI:57540"/>
        <dbReference type="ChEBI" id="CHEBI:57945"/>
        <dbReference type="EC" id="1.1.1.399"/>
    </reaction>
</comment>
<dbReference type="PROSITE" id="PS00671">
    <property type="entry name" value="D_2_HYDROXYACID_DH_3"/>
    <property type="match status" value="1"/>
</dbReference>
<feature type="domain" description="ACT" evidence="13">
    <location>
        <begin position="325"/>
        <end position="398"/>
    </location>
</feature>
<protein>
    <recommendedName>
        <fullName evidence="6">D-3-phosphoglycerate dehydrogenase</fullName>
        <ecNumber evidence="4">1.1.1.399</ecNumber>
        <ecNumber evidence="5">1.1.1.95</ecNumber>
    </recommendedName>
    <alternativeName>
        <fullName evidence="9">2-oxoglutarate reductase</fullName>
    </alternativeName>
</protein>
<dbReference type="Gene3D" id="3.30.70.260">
    <property type="match status" value="1"/>
</dbReference>
<evidence type="ECO:0000256" key="1">
    <source>
        <dbReference type="ARBA" id="ARBA00003800"/>
    </source>
</evidence>
<gene>
    <name evidence="14" type="ordered locus">LMRG_02985</name>
</gene>
<dbReference type="EMBL" id="CP002002">
    <property type="protein sequence ID" value="AEO07803.1"/>
    <property type="molecule type" value="Genomic_DNA"/>
</dbReference>
<dbReference type="PROSITE" id="PS00065">
    <property type="entry name" value="D_2_HYDROXYACID_DH_1"/>
    <property type="match status" value="1"/>
</dbReference>
<dbReference type="InterPro" id="IPR029752">
    <property type="entry name" value="D-isomer_DH_CS1"/>
</dbReference>
<comment type="function">
    <text evidence="1">Catalyzes the reversible oxidation of 3-phospho-D-glycerate to 3-phosphonooxypyruvate, the first step of the phosphorylated L-serine biosynthesis pathway. Also catalyzes the reversible oxidation of 2-hydroxyglutarate to 2-oxoglutarate.</text>
</comment>
<dbReference type="KEGG" id="lmt:LMRG_02985"/>
<keyword evidence="7 12" id="KW-0560">Oxidoreductase</keyword>
<comment type="catalytic activity">
    <reaction evidence="11">
        <text>(2R)-3-phosphoglycerate + NAD(+) = 3-phosphooxypyruvate + NADH + H(+)</text>
        <dbReference type="Rhea" id="RHEA:12641"/>
        <dbReference type="ChEBI" id="CHEBI:15378"/>
        <dbReference type="ChEBI" id="CHEBI:18110"/>
        <dbReference type="ChEBI" id="CHEBI:57540"/>
        <dbReference type="ChEBI" id="CHEBI:57945"/>
        <dbReference type="ChEBI" id="CHEBI:58272"/>
        <dbReference type="EC" id="1.1.1.95"/>
    </reaction>
</comment>
<dbReference type="InterPro" id="IPR036291">
    <property type="entry name" value="NAD(P)-bd_dom_sf"/>
</dbReference>
<dbReference type="InterPro" id="IPR029753">
    <property type="entry name" value="D-isomer_DH_CS"/>
</dbReference>
<evidence type="ECO:0000256" key="3">
    <source>
        <dbReference type="ARBA" id="ARBA00005854"/>
    </source>
</evidence>
<accession>A0A0H3GJY0</accession>
<dbReference type="Proteomes" id="UP000001288">
    <property type="component" value="Chromosome"/>
</dbReference>
<evidence type="ECO:0000256" key="5">
    <source>
        <dbReference type="ARBA" id="ARBA00013143"/>
    </source>
</evidence>
<evidence type="ECO:0000256" key="10">
    <source>
        <dbReference type="ARBA" id="ARBA00048126"/>
    </source>
</evidence>
<evidence type="ECO:0000256" key="8">
    <source>
        <dbReference type="ARBA" id="ARBA00023027"/>
    </source>
</evidence>
<dbReference type="UniPathway" id="UPA00135">
    <property type="reaction ID" value="UER00196"/>
</dbReference>
<dbReference type="Gene3D" id="3.40.50.720">
    <property type="entry name" value="NAD(P)-binding Rossmann-like Domain"/>
    <property type="match status" value="2"/>
</dbReference>
<dbReference type="Pfam" id="PF02826">
    <property type="entry name" value="2-Hacid_dh_C"/>
    <property type="match status" value="1"/>
</dbReference>
<evidence type="ECO:0000313" key="14">
    <source>
        <dbReference type="EMBL" id="AEO07803.1"/>
    </source>
</evidence>
<dbReference type="InterPro" id="IPR006140">
    <property type="entry name" value="D-isomer_DH_NAD-bd"/>
</dbReference>
<evidence type="ECO:0000256" key="4">
    <source>
        <dbReference type="ARBA" id="ARBA00013001"/>
    </source>
</evidence>
<comment type="similarity">
    <text evidence="3 12">Belongs to the D-isomer specific 2-hydroxyacid dehydrogenase family.</text>
</comment>
<dbReference type="PANTHER" id="PTHR42938">
    <property type="entry name" value="FORMATE DEHYDROGENASE 1"/>
    <property type="match status" value="1"/>
</dbReference>
<dbReference type="FunFam" id="3.40.50.720:FF:000584">
    <property type="entry name" value="D-3-phosphoglycerate dehydrogenase"/>
    <property type="match status" value="1"/>
</dbReference>
<dbReference type="GO" id="GO:0004617">
    <property type="term" value="F:phosphoglycerate dehydrogenase activity"/>
    <property type="evidence" value="ECO:0007669"/>
    <property type="project" value="UniProtKB-EC"/>
</dbReference>
<evidence type="ECO:0000256" key="2">
    <source>
        <dbReference type="ARBA" id="ARBA00005216"/>
    </source>
</evidence>
<dbReference type="GO" id="GO:0051287">
    <property type="term" value="F:NAD binding"/>
    <property type="evidence" value="ECO:0007669"/>
    <property type="project" value="InterPro"/>
</dbReference>
<evidence type="ECO:0000256" key="11">
    <source>
        <dbReference type="ARBA" id="ARBA00048731"/>
    </source>
</evidence>
<dbReference type="SUPFAM" id="SSF55021">
    <property type="entry name" value="ACT-like"/>
    <property type="match status" value="1"/>
</dbReference>
<evidence type="ECO:0000256" key="9">
    <source>
        <dbReference type="ARBA" id="ARBA00030455"/>
    </source>
</evidence>
<evidence type="ECO:0000256" key="6">
    <source>
        <dbReference type="ARBA" id="ARBA00021582"/>
    </source>
</evidence>
<dbReference type="PANTHER" id="PTHR42938:SF47">
    <property type="entry name" value="HYDROXYPYRUVATE REDUCTASE"/>
    <property type="match status" value="1"/>
</dbReference>
<dbReference type="CDD" id="cd04901">
    <property type="entry name" value="ACT_3PGDH"/>
    <property type="match status" value="1"/>
</dbReference>
<name>A0A0H3GJY0_LISM4</name>
<dbReference type="EC" id="1.1.1.95" evidence="5"/>
<keyword evidence="8" id="KW-0520">NAD</keyword>
<dbReference type="FunFam" id="3.30.70.260:FF:000056">
    <property type="entry name" value="D-3-phosphoglycerate dehydrogenase"/>
    <property type="match status" value="1"/>
</dbReference>
<evidence type="ECO:0000259" key="13">
    <source>
        <dbReference type="PROSITE" id="PS51671"/>
    </source>
</evidence>